<evidence type="ECO:0000313" key="11">
    <source>
        <dbReference type="EMBL" id="CAF4458326.1"/>
    </source>
</evidence>
<dbReference type="OrthoDB" id="1227494at2759"/>
<gene>
    <name evidence="9" type="ORF">GPM918_LOCUS41540</name>
    <name evidence="8" type="ORF">OVA965_LOCUS29837</name>
    <name evidence="11" type="ORF">SRO942_LOCUS42610</name>
    <name evidence="10" type="ORF">TMI583_LOCUS30626</name>
</gene>
<reference evidence="9" key="1">
    <citation type="submission" date="2021-02" db="EMBL/GenBank/DDBJ databases">
        <authorList>
            <person name="Nowell W R."/>
        </authorList>
    </citation>
    <scope>NUCLEOTIDE SEQUENCE</scope>
</reference>
<dbReference type="Proteomes" id="UP000677228">
    <property type="component" value="Unassembled WGS sequence"/>
</dbReference>
<evidence type="ECO:0000256" key="5">
    <source>
        <dbReference type="ARBA" id="ARBA00035301"/>
    </source>
</evidence>
<protein>
    <recommendedName>
        <fullName evidence="5">Large ribosomal subunit protein P2</fullName>
    </recommendedName>
    <alternativeName>
        <fullName evidence="6">60S acidic ribosomal protein P2</fullName>
    </alternativeName>
</protein>
<evidence type="ECO:0000256" key="2">
    <source>
        <dbReference type="ARBA" id="ARBA00005436"/>
    </source>
</evidence>
<comment type="function">
    <text evidence="1">Plays an important role in the elongation step of protein synthesis.</text>
</comment>
<dbReference type="CDD" id="cd05833">
    <property type="entry name" value="Ribosomal_P2"/>
    <property type="match status" value="1"/>
</dbReference>
<comment type="similarity">
    <text evidence="2">Belongs to the eukaryotic ribosomal protein P1/P2 family.</text>
</comment>
<evidence type="ECO:0000313" key="8">
    <source>
        <dbReference type="EMBL" id="CAF1329888.1"/>
    </source>
</evidence>
<evidence type="ECO:0000256" key="4">
    <source>
        <dbReference type="ARBA" id="ARBA00023274"/>
    </source>
</evidence>
<dbReference type="Proteomes" id="UP000682733">
    <property type="component" value="Unassembled WGS sequence"/>
</dbReference>
<dbReference type="EMBL" id="CAJOBA010042897">
    <property type="protein sequence ID" value="CAF4141364.1"/>
    <property type="molecule type" value="Genomic_DNA"/>
</dbReference>
<dbReference type="EMBL" id="CAJOBC010099064">
    <property type="protein sequence ID" value="CAF4458326.1"/>
    <property type="molecule type" value="Genomic_DNA"/>
</dbReference>
<organism evidence="9 12">
    <name type="scientific">Didymodactylos carnosus</name>
    <dbReference type="NCBI Taxonomy" id="1234261"/>
    <lineage>
        <taxon>Eukaryota</taxon>
        <taxon>Metazoa</taxon>
        <taxon>Spiralia</taxon>
        <taxon>Gnathifera</taxon>
        <taxon>Rotifera</taxon>
        <taxon>Eurotatoria</taxon>
        <taxon>Bdelloidea</taxon>
        <taxon>Philodinida</taxon>
        <taxon>Philodinidae</taxon>
        <taxon>Didymodactylos</taxon>
    </lineage>
</organism>
<keyword evidence="4" id="KW-0687">Ribonucleoprotein</keyword>
<dbReference type="Gene3D" id="1.10.10.1410">
    <property type="match status" value="1"/>
</dbReference>
<dbReference type="EMBL" id="CAJNOQ010032975">
    <property type="protein sequence ID" value="CAF1587742.1"/>
    <property type="molecule type" value="Genomic_DNA"/>
</dbReference>
<dbReference type="Proteomes" id="UP000663829">
    <property type="component" value="Unassembled WGS sequence"/>
</dbReference>
<dbReference type="GO" id="GO:0002182">
    <property type="term" value="P:cytoplasmic translational elongation"/>
    <property type="evidence" value="ECO:0007669"/>
    <property type="project" value="InterPro"/>
</dbReference>
<evidence type="ECO:0000313" key="12">
    <source>
        <dbReference type="Proteomes" id="UP000663829"/>
    </source>
</evidence>
<proteinExistence type="inferred from homology"/>
<dbReference type="GO" id="GO:0003735">
    <property type="term" value="F:structural constituent of ribosome"/>
    <property type="evidence" value="ECO:0007669"/>
    <property type="project" value="InterPro"/>
</dbReference>
<dbReference type="FunFam" id="1.10.10.1410:FF:000002">
    <property type="entry name" value="60S acidic ribosomal protein P2"/>
    <property type="match status" value="1"/>
</dbReference>
<evidence type="ECO:0000256" key="1">
    <source>
        <dbReference type="ARBA" id="ARBA00003362"/>
    </source>
</evidence>
<feature type="compositionally biased region" description="Low complexity" evidence="7">
    <location>
        <begin position="88"/>
        <end position="99"/>
    </location>
</feature>
<dbReference type="PANTHER" id="PTHR21141">
    <property type="entry name" value="60S ACIDIC RIBOSOMAL PROTEIN FAMILY MEMBER"/>
    <property type="match status" value="1"/>
</dbReference>
<dbReference type="InterPro" id="IPR038716">
    <property type="entry name" value="P1/P2_N_sf"/>
</dbReference>
<evidence type="ECO:0000256" key="7">
    <source>
        <dbReference type="SAM" id="MobiDB-lite"/>
    </source>
</evidence>
<dbReference type="GO" id="GO:0022625">
    <property type="term" value="C:cytosolic large ribosomal subunit"/>
    <property type="evidence" value="ECO:0007669"/>
    <property type="project" value="InterPro"/>
</dbReference>
<dbReference type="EMBL" id="CAJNOK010021279">
    <property type="protein sequence ID" value="CAF1329888.1"/>
    <property type="molecule type" value="Genomic_DNA"/>
</dbReference>
<accession>A0A815ZRR3</accession>
<keyword evidence="3" id="KW-0689">Ribosomal protein</keyword>
<name>A0A815ZRR3_9BILA</name>
<dbReference type="InterPro" id="IPR044076">
    <property type="entry name" value="Ribosomal_P2"/>
</dbReference>
<sequence length="109" mass="11195">MRYAAAYLLSLIGGNPSPSLQSISTILSSVGIVCDEQKAYNVIQACQGKNVNEIIEQGLVKLESMSTVTTGVAVPLLPGPYLPPVSPPISRQSSVSSTGSGVGDLFGDG</sequence>
<evidence type="ECO:0000313" key="9">
    <source>
        <dbReference type="EMBL" id="CAF1587742.1"/>
    </source>
</evidence>
<dbReference type="AlphaFoldDB" id="A0A815ZRR3"/>
<feature type="region of interest" description="Disordered" evidence="7">
    <location>
        <begin position="86"/>
        <end position="109"/>
    </location>
</feature>
<dbReference type="PANTHER" id="PTHR21141:SF5">
    <property type="entry name" value="LARGE RIBOSOMAL SUBUNIT PROTEIN P2"/>
    <property type="match status" value="1"/>
</dbReference>
<keyword evidence="12" id="KW-1185">Reference proteome</keyword>
<comment type="caution">
    <text evidence="9">The sequence shown here is derived from an EMBL/GenBank/DDBJ whole genome shotgun (WGS) entry which is preliminary data.</text>
</comment>
<evidence type="ECO:0000256" key="6">
    <source>
        <dbReference type="ARBA" id="ARBA00035443"/>
    </source>
</evidence>
<feature type="compositionally biased region" description="Gly residues" evidence="7">
    <location>
        <begin position="100"/>
        <end position="109"/>
    </location>
</feature>
<evidence type="ECO:0000313" key="10">
    <source>
        <dbReference type="EMBL" id="CAF4141364.1"/>
    </source>
</evidence>
<dbReference type="Proteomes" id="UP000681722">
    <property type="component" value="Unassembled WGS sequence"/>
</dbReference>
<evidence type="ECO:0000256" key="3">
    <source>
        <dbReference type="ARBA" id="ARBA00022980"/>
    </source>
</evidence>